<protein>
    <submittedName>
        <fullName evidence="2">Uncharacterized protein</fullName>
    </submittedName>
</protein>
<keyword evidence="3" id="KW-1185">Reference proteome</keyword>
<feature type="region of interest" description="Disordered" evidence="1">
    <location>
        <begin position="1"/>
        <end position="30"/>
    </location>
</feature>
<proteinExistence type="predicted"/>
<reference evidence="2" key="2">
    <citation type="submission" date="2013-10" db="EMBL/GenBank/DDBJ databases">
        <authorList>
            <person name="Aslett M."/>
        </authorList>
    </citation>
    <scope>NUCLEOTIDE SEQUENCE [LARGE SCALE GENOMIC DNA]</scope>
    <source>
        <strain evidence="2">Houghton</strain>
    </source>
</reference>
<evidence type="ECO:0000313" key="2">
    <source>
        <dbReference type="EMBL" id="CDJ62100.1"/>
    </source>
</evidence>
<dbReference type="VEuPathDB" id="ToxoDB:ENH_00004420"/>
<organism evidence="2 3">
    <name type="scientific">Eimeria necatrix</name>
    <dbReference type="NCBI Taxonomy" id="51315"/>
    <lineage>
        <taxon>Eukaryota</taxon>
        <taxon>Sar</taxon>
        <taxon>Alveolata</taxon>
        <taxon>Apicomplexa</taxon>
        <taxon>Conoidasida</taxon>
        <taxon>Coccidia</taxon>
        <taxon>Eucoccidiorida</taxon>
        <taxon>Eimeriorina</taxon>
        <taxon>Eimeriidae</taxon>
        <taxon>Eimeria</taxon>
    </lineage>
</organism>
<evidence type="ECO:0000256" key="1">
    <source>
        <dbReference type="SAM" id="MobiDB-lite"/>
    </source>
</evidence>
<dbReference type="GeneID" id="25470633"/>
<name>U6MKD6_9EIME</name>
<dbReference type="Proteomes" id="UP000030754">
    <property type="component" value="Unassembled WGS sequence"/>
</dbReference>
<dbReference type="RefSeq" id="XP_013439462.1">
    <property type="nucleotide sequence ID" value="XM_013584008.1"/>
</dbReference>
<accession>U6MKD6</accession>
<evidence type="ECO:0000313" key="3">
    <source>
        <dbReference type="Proteomes" id="UP000030754"/>
    </source>
</evidence>
<dbReference type="EMBL" id="HG722350">
    <property type="protein sequence ID" value="CDJ62100.1"/>
    <property type="molecule type" value="Genomic_DNA"/>
</dbReference>
<dbReference type="AlphaFoldDB" id="U6MKD6"/>
<sequence length="69" mass="7574">MLRMTSPGCPQGDLSEGNPGEEVSREISSGASGFLEQLEWKHHEDSGSSYGDLSHRYEDILRALEPEPA</sequence>
<reference evidence="2" key="1">
    <citation type="submission" date="2013-10" db="EMBL/GenBank/DDBJ databases">
        <title>Genomic analysis of the causative agents of coccidiosis in chickens.</title>
        <authorList>
            <person name="Reid A.J."/>
            <person name="Blake D."/>
            <person name="Billington K."/>
            <person name="Browne H."/>
            <person name="Dunn M."/>
            <person name="Hung S."/>
            <person name="Kawahara F."/>
            <person name="Miranda-Saavedra D."/>
            <person name="Mourier T."/>
            <person name="Nagra H."/>
            <person name="Otto T.D."/>
            <person name="Rawlings N."/>
            <person name="Sanchez A."/>
            <person name="Sanders M."/>
            <person name="Subramaniam C."/>
            <person name="Tay Y."/>
            <person name="Dear P."/>
            <person name="Doerig C."/>
            <person name="Gruber A."/>
            <person name="Parkinson J."/>
            <person name="Shirley M."/>
            <person name="Wan K.L."/>
            <person name="Berriman M."/>
            <person name="Tomley F."/>
            <person name="Pain A."/>
        </authorList>
    </citation>
    <scope>NUCLEOTIDE SEQUENCE [LARGE SCALE GENOMIC DNA]</scope>
    <source>
        <strain evidence="2">Houghton</strain>
    </source>
</reference>
<gene>
    <name evidence="2" type="ORF">ENH_00004420</name>
</gene>